<name>A0ABW7TGX5_9NOCA</name>
<dbReference type="Gene3D" id="3.20.20.140">
    <property type="entry name" value="Metal-dependent hydrolases"/>
    <property type="match status" value="1"/>
</dbReference>
<dbReference type="GeneID" id="93505335"/>
<evidence type="ECO:0000259" key="3">
    <source>
        <dbReference type="Pfam" id="PF04909"/>
    </source>
</evidence>
<evidence type="ECO:0000256" key="1">
    <source>
        <dbReference type="ARBA" id="ARBA00023239"/>
    </source>
</evidence>
<accession>A0ABW7TGX5</accession>
<dbReference type="Pfam" id="PF04909">
    <property type="entry name" value="Amidohydro_2"/>
    <property type="match status" value="1"/>
</dbReference>
<dbReference type="RefSeq" id="WP_033241902.1">
    <property type="nucleotide sequence ID" value="NZ_JBIRUQ010000001.1"/>
</dbReference>
<evidence type="ECO:0000256" key="2">
    <source>
        <dbReference type="SAM" id="MobiDB-lite"/>
    </source>
</evidence>
<dbReference type="InterPro" id="IPR006680">
    <property type="entry name" value="Amidohydro-rel"/>
</dbReference>
<dbReference type="InterPro" id="IPR032466">
    <property type="entry name" value="Metal_Hydrolase"/>
</dbReference>
<dbReference type="InterPro" id="IPR032465">
    <property type="entry name" value="ACMSD"/>
</dbReference>
<proteinExistence type="predicted"/>
<gene>
    <name evidence="4" type="ORF">ACH4WX_06135</name>
</gene>
<comment type="caution">
    <text evidence="4">The sequence shown here is derived from an EMBL/GenBank/DDBJ whole genome shotgun (WGS) entry which is preliminary data.</text>
</comment>
<protein>
    <submittedName>
        <fullName evidence="4">Amidohydrolase family protein</fullName>
    </submittedName>
</protein>
<evidence type="ECO:0000313" key="5">
    <source>
        <dbReference type="Proteomes" id="UP001611263"/>
    </source>
</evidence>
<feature type="domain" description="Amidohydrolase-related" evidence="3">
    <location>
        <begin position="99"/>
        <end position="390"/>
    </location>
</feature>
<keyword evidence="5" id="KW-1185">Reference proteome</keyword>
<keyword evidence="1" id="KW-0456">Lyase</keyword>
<organism evidence="4 5">
    <name type="scientific">Nocardia carnea</name>
    <dbReference type="NCBI Taxonomy" id="37328"/>
    <lineage>
        <taxon>Bacteria</taxon>
        <taxon>Bacillati</taxon>
        <taxon>Actinomycetota</taxon>
        <taxon>Actinomycetes</taxon>
        <taxon>Mycobacteriales</taxon>
        <taxon>Nocardiaceae</taxon>
        <taxon>Nocardia</taxon>
    </lineage>
</organism>
<dbReference type="EMBL" id="JBIRUQ010000001">
    <property type="protein sequence ID" value="MFI1460287.1"/>
    <property type="molecule type" value="Genomic_DNA"/>
</dbReference>
<evidence type="ECO:0000313" key="4">
    <source>
        <dbReference type="EMBL" id="MFI1460287.1"/>
    </source>
</evidence>
<sequence>MTRAPDIPIFDADSHMYETADALIRYLPDKYRRAVQYVRIGRHTRLAINGRITDFIPNPTFDRVAAPGAHEKFFAGENTEGLTLREMQGSAIEAPAATRNPADRITELDHQGVRETLNYPTLASLVEHSAADDPELTMAVIHALNRWMLEHWSFAYQDRIFSTPIINCAEVDGARRELRYILDNGAKVALIKPAPVKGVNGWRSPALPEFDPFWRDVQDAGLPIVLHASQPPLDEYVNKWEPPATANFMAMSSFRWLALGHREISDMIGSLICHGTLTRFPRLRIASVENGSSWIHPLFHDLRDLTKKMPQNFPEDPLDVFRRNIWVSPFWEGSVSDVAETVGWDKVMFGSDYPHPEGLPEPRAYWKYAEGMDNRRTWDFLGDNARRFMGLPIENPDPTAAEPPVTATSAAL</sequence>
<reference evidence="4 5" key="1">
    <citation type="submission" date="2024-10" db="EMBL/GenBank/DDBJ databases">
        <title>The Natural Products Discovery Center: Release of the First 8490 Sequenced Strains for Exploring Actinobacteria Biosynthetic Diversity.</title>
        <authorList>
            <person name="Kalkreuter E."/>
            <person name="Kautsar S.A."/>
            <person name="Yang D."/>
            <person name="Bader C.D."/>
            <person name="Teijaro C.N."/>
            <person name="Fluegel L."/>
            <person name="Davis C.M."/>
            <person name="Simpson J.R."/>
            <person name="Lauterbach L."/>
            <person name="Steele A.D."/>
            <person name="Gui C."/>
            <person name="Meng S."/>
            <person name="Li G."/>
            <person name="Viehrig K."/>
            <person name="Ye F."/>
            <person name="Su P."/>
            <person name="Kiefer A.F."/>
            <person name="Nichols A."/>
            <person name="Cepeda A.J."/>
            <person name="Yan W."/>
            <person name="Fan B."/>
            <person name="Jiang Y."/>
            <person name="Adhikari A."/>
            <person name="Zheng C.-J."/>
            <person name="Schuster L."/>
            <person name="Cowan T.M."/>
            <person name="Smanski M.J."/>
            <person name="Chevrette M.G."/>
            <person name="De Carvalho L.P.S."/>
            <person name="Shen B."/>
        </authorList>
    </citation>
    <scope>NUCLEOTIDE SEQUENCE [LARGE SCALE GENOMIC DNA]</scope>
    <source>
        <strain evidence="4 5">NPDC020568</strain>
    </source>
</reference>
<feature type="region of interest" description="Disordered" evidence="2">
    <location>
        <begin position="393"/>
        <end position="412"/>
    </location>
</feature>
<dbReference type="SUPFAM" id="SSF51556">
    <property type="entry name" value="Metallo-dependent hydrolases"/>
    <property type="match status" value="1"/>
</dbReference>
<dbReference type="PANTHER" id="PTHR21240:SF28">
    <property type="entry name" value="ISO-OROTATE DECARBOXYLASE (EUROFUNG)"/>
    <property type="match status" value="1"/>
</dbReference>
<dbReference type="Proteomes" id="UP001611263">
    <property type="component" value="Unassembled WGS sequence"/>
</dbReference>
<dbReference type="PANTHER" id="PTHR21240">
    <property type="entry name" value="2-AMINO-3-CARBOXYLMUCONATE-6-SEMIALDEHYDE DECARBOXYLASE"/>
    <property type="match status" value="1"/>
</dbReference>